<feature type="domain" description="RagB/SusD" evidence="6">
    <location>
        <begin position="317"/>
        <end position="590"/>
    </location>
</feature>
<comment type="subcellular location">
    <subcellularLocation>
        <location evidence="1">Cell outer membrane</location>
    </subcellularLocation>
</comment>
<organism evidence="8 9">
    <name type="scientific">Lacibacter luteus</name>
    <dbReference type="NCBI Taxonomy" id="2508719"/>
    <lineage>
        <taxon>Bacteria</taxon>
        <taxon>Pseudomonadati</taxon>
        <taxon>Bacteroidota</taxon>
        <taxon>Chitinophagia</taxon>
        <taxon>Chitinophagales</taxon>
        <taxon>Chitinophagaceae</taxon>
        <taxon>Lacibacter</taxon>
    </lineage>
</organism>
<evidence type="ECO:0000256" key="3">
    <source>
        <dbReference type="ARBA" id="ARBA00022729"/>
    </source>
</evidence>
<evidence type="ECO:0000259" key="6">
    <source>
        <dbReference type="Pfam" id="PF07980"/>
    </source>
</evidence>
<keyword evidence="5" id="KW-0998">Cell outer membrane</keyword>
<evidence type="ECO:0000313" key="9">
    <source>
        <dbReference type="Proteomes" id="UP000290204"/>
    </source>
</evidence>
<dbReference type="OrthoDB" id="5694214at2"/>
<evidence type="ECO:0000259" key="7">
    <source>
        <dbReference type="Pfam" id="PF14322"/>
    </source>
</evidence>
<keyword evidence="4" id="KW-0472">Membrane</keyword>
<reference evidence="8 9" key="1">
    <citation type="submission" date="2019-01" db="EMBL/GenBank/DDBJ databases">
        <title>Lacibacter sp. strain TTM-7.</title>
        <authorList>
            <person name="Chen W.-M."/>
        </authorList>
    </citation>
    <scope>NUCLEOTIDE SEQUENCE [LARGE SCALE GENOMIC DNA]</scope>
    <source>
        <strain evidence="8 9">TTM-7</strain>
    </source>
</reference>
<comment type="similarity">
    <text evidence="2">Belongs to the SusD family.</text>
</comment>
<accession>A0A4Q1CMF9</accession>
<dbReference type="SUPFAM" id="SSF48452">
    <property type="entry name" value="TPR-like"/>
    <property type="match status" value="1"/>
</dbReference>
<dbReference type="Proteomes" id="UP000290204">
    <property type="component" value="Unassembled WGS sequence"/>
</dbReference>
<dbReference type="InterPro" id="IPR012944">
    <property type="entry name" value="SusD_RagB_dom"/>
</dbReference>
<evidence type="ECO:0000256" key="5">
    <source>
        <dbReference type="ARBA" id="ARBA00023237"/>
    </source>
</evidence>
<evidence type="ECO:0000256" key="4">
    <source>
        <dbReference type="ARBA" id="ARBA00023136"/>
    </source>
</evidence>
<dbReference type="Gene3D" id="1.25.40.390">
    <property type="match status" value="1"/>
</dbReference>
<dbReference type="Pfam" id="PF14322">
    <property type="entry name" value="SusD-like_3"/>
    <property type="match status" value="1"/>
</dbReference>
<dbReference type="InterPro" id="IPR033985">
    <property type="entry name" value="SusD-like_N"/>
</dbReference>
<protein>
    <submittedName>
        <fullName evidence="8">RagB/SusD family nutrient uptake outer membrane protein</fullName>
    </submittedName>
</protein>
<dbReference type="Pfam" id="PF07980">
    <property type="entry name" value="SusD_RagB"/>
    <property type="match status" value="1"/>
</dbReference>
<evidence type="ECO:0000256" key="2">
    <source>
        <dbReference type="ARBA" id="ARBA00006275"/>
    </source>
</evidence>
<evidence type="ECO:0000256" key="1">
    <source>
        <dbReference type="ARBA" id="ARBA00004442"/>
    </source>
</evidence>
<dbReference type="EMBL" id="SDHW01000001">
    <property type="protein sequence ID" value="RXK62247.1"/>
    <property type="molecule type" value="Genomic_DNA"/>
</dbReference>
<dbReference type="GO" id="GO:0009279">
    <property type="term" value="C:cell outer membrane"/>
    <property type="evidence" value="ECO:0007669"/>
    <property type="project" value="UniProtKB-SubCell"/>
</dbReference>
<gene>
    <name evidence="8" type="ORF">ESA94_04345</name>
</gene>
<comment type="caution">
    <text evidence="8">The sequence shown here is derived from an EMBL/GenBank/DDBJ whole genome shotgun (WGS) entry which is preliminary data.</text>
</comment>
<name>A0A4Q1CMF9_9BACT</name>
<sequence length="590" mass="65744">MKKIIFLLALLTGLQACKKQNSFLDGQAIALDENMVFTDSIRTMAFLTGIYSDIAFSFNKGRWDSHGNTEQATDDAEYTLSGVAQIAVILYNGSISPTTYDTRGIVGDFWNTPYTNIRRVNLLLSKLSSTPLSASLQERVKGEALFLRAWYYTQLLIAYGGVPVVGDKVYGKDDIINLPRETFANTVKSITDDLDKAAALLPAIYPNDIDYGRVTKGACQALKSRALLYAASPLFNGGCIIPGHQAEALVSYPAANTSYWQAAADAANAVIGSGTYSLMVDNTTKPGYGFYNMFLQRVNPEYIFGYYRAPNRDFEGYYNPRTRGGSSNRSLPTQDLVDCFPMKNGLQPFNADGTINAASGYSATNPYVNRDPRFNNSIIYNGSSYFNATGGLSPVYTFVNGTGTIPAPVATQDAFDVGTTTGYFSRKMCDSMISANSSANTNRAWPLIRYAEILLNYAEAINEAGQTALAYPKLIELRQRAGIDPGANNMYGLKENMTKEEMRAVVRNERRIELAFEDHRWHDIRRWKIAMVTNNQYNKVMKITKNSNATYTYERRESIRRHNFRPEMYLMPIPSAEINKMPAMLQNPGW</sequence>
<keyword evidence="9" id="KW-1185">Reference proteome</keyword>
<dbReference type="PROSITE" id="PS51257">
    <property type="entry name" value="PROKAR_LIPOPROTEIN"/>
    <property type="match status" value="1"/>
</dbReference>
<keyword evidence="3" id="KW-0732">Signal</keyword>
<proteinExistence type="inferred from homology"/>
<evidence type="ECO:0000313" key="8">
    <source>
        <dbReference type="EMBL" id="RXK62247.1"/>
    </source>
</evidence>
<dbReference type="RefSeq" id="WP_129129618.1">
    <property type="nucleotide sequence ID" value="NZ_SDHW01000001.1"/>
</dbReference>
<feature type="domain" description="SusD-like N-terminal" evidence="7">
    <location>
        <begin position="104"/>
        <end position="226"/>
    </location>
</feature>
<dbReference type="InterPro" id="IPR011990">
    <property type="entry name" value="TPR-like_helical_dom_sf"/>
</dbReference>
<dbReference type="AlphaFoldDB" id="A0A4Q1CMF9"/>